<dbReference type="SUPFAM" id="SSF159270">
    <property type="entry name" value="YmcC-like"/>
    <property type="match status" value="1"/>
</dbReference>
<keyword evidence="2" id="KW-0449">Lipoprotein</keyword>
<keyword evidence="3" id="KW-1185">Reference proteome</keyword>
<proteinExistence type="predicted"/>
<dbReference type="Pfam" id="PF11102">
    <property type="entry name" value="YjbF"/>
    <property type="match status" value="1"/>
</dbReference>
<keyword evidence="1" id="KW-0732">Signal</keyword>
<dbReference type="AlphaFoldDB" id="A0A3P3QPE8"/>
<gene>
    <name evidence="2" type="ORF">EIK76_03300</name>
</gene>
<dbReference type="PROSITE" id="PS51257">
    <property type="entry name" value="PROKAR_LIPOPROTEIN"/>
    <property type="match status" value="1"/>
</dbReference>
<evidence type="ECO:0000313" key="2">
    <source>
        <dbReference type="EMBL" id="RRJ23126.1"/>
    </source>
</evidence>
<sequence length="228" mass="25225">MPKLAAAVLTITCISLAGCSNTVGTFIDAMKVALNPGEGVTLTNEQLARRTKDALYVTVGDLPRAQLALDKTEHGQDKWRSADKAFLVMEQGRIVKTAGFSNDLLFVTNTAKDPLKQPMSKIQQGQQWQSYTDWLQKQETGYKVTYEIVETSTEKIQLLEQQFDTKKVTEHVSFASGETATNLFWFDLTSGVLLKSRQQISPFWPEVELVHISNAARLAGIAKAGVSQ</sequence>
<dbReference type="InterPro" id="IPR021308">
    <property type="entry name" value="GfcB"/>
</dbReference>
<dbReference type="Proteomes" id="UP000276260">
    <property type="component" value="Unassembled WGS sequence"/>
</dbReference>
<feature type="chain" id="PRO_5017991522" evidence="1">
    <location>
        <begin position="18"/>
        <end position="228"/>
    </location>
</feature>
<name>A0A3P3QPE8_9GAMM</name>
<reference evidence="2 3" key="1">
    <citation type="submission" date="2018-11" db="EMBL/GenBank/DDBJ databases">
        <title>Draft genome analysis of Rheinheimera mesophila isolated from an industrial waste site.</title>
        <authorList>
            <person name="Yu Q."/>
            <person name="Qi Y."/>
            <person name="Zhang H."/>
            <person name="Lu Y."/>
            <person name="Pu J."/>
        </authorList>
    </citation>
    <scope>NUCLEOTIDE SEQUENCE [LARGE SCALE GENOMIC DNA]</scope>
    <source>
        <strain evidence="2 3">IITR13</strain>
    </source>
</reference>
<protein>
    <submittedName>
        <fullName evidence="2">YjbF family lipoprotein</fullName>
    </submittedName>
</protein>
<dbReference type="InterPro" id="IPR023373">
    <property type="entry name" value="YmcC_sf"/>
</dbReference>
<evidence type="ECO:0000313" key="3">
    <source>
        <dbReference type="Proteomes" id="UP000276260"/>
    </source>
</evidence>
<evidence type="ECO:0000256" key="1">
    <source>
        <dbReference type="SAM" id="SignalP"/>
    </source>
</evidence>
<organism evidence="2 3">
    <name type="scientific">Rheinheimera mesophila</name>
    <dbReference type="NCBI Taxonomy" id="1547515"/>
    <lineage>
        <taxon>Bacteria</taxon>
        <taxon>Pseudomonadati</taxon>
        <taxon>Pseudomonadota</taxon>
        <taxon>Gammaproteobacteria</taxon>
        <taxon>Chromatiales</taxon>
        <taxon>Chromatiaceae</taxon>
        <taxon>Rheinheimera</taxon>
    </lineage>
</organism>
<dbReference type="OrthoDB" id="5591889at2"/>
<dbReference type="Gene3D" id="2.40.360.10">
    <property type="entry name" value="YmcC-like"/>
    <property type="match status" value="1"/>
</dbReference>
<dbReference type="RefSeq" id="WP_125060820.1">
    <property type="nucleotide sequence ID" value="NZ_LAVS01000088.1"/>
</dbReference>
<feature type="signal peptide" evidence="1">
    <location>
        <begin position="1"/>
        <end position="17"/>
    </location>
</feature>
<comment type="caution">
    <text evidence="2">The sequence shown here is derived from an EMBL/GenBank/DDBJ whole genome shotgun (WGS) entry which is preliminary data.</text>
</comment>
<accession>A0A3P3QPE8</accession>
<dbReference type="EMBL" id="RRCF01000001">
    <property type="protein sequence ID" value="RRJ23126.1"/>
    <property type="molecule type" value="Genomic_DNA"/>
</dbReference>